<comment type="caution">
    <text evidence="2">The sequence shown here is derived from an EMBL/GenBank/DDBJ whole genome shotgun (WGS) entry which is preliminary data.</text>
</comment>
<dbReference type="PROSITE" id="PS51154">
    <property type="entry name" value="MACRO"/>
    <property type="match status" value="1"/>
</dbReference>
<accession>A0A7J0EDD1</accession>
<sequence>MASWQPMASVPAVSLSLISTFDSPNLSLAQISVLSENLGTLVRTVTIVSNMVEITGLASGGGFGLLAFRETLLLDHAALMKAAGPELRAACYNVPEARPGIRCRTGEARITPGFRFPASHVIHTVGTPVYDADGNPEASLRSAYRYPFGEAATVAISTVSEFADDFKEVHFVLFSDDI</sequence>
<dbReference type="InterPro" id="IPR043472">
    <property type="entry name" value="Macro_dom-like"/>
</dbReference>
<feature type="domain" description="Macro" evidence="1">
    <location>
        <begin position="18"/>
        <end position="178"/>
    </location>
</feature>
<gene>
    <name evidence="2" type="ORF">Acr_03g0012450</name>
</gene>
<evidence type="ECO:0000313" key="2">
    <source>
        <dbReference type="EMBL" id="GFY84471.1"/>
    </source>
</evidence>
<organism evidence="2 3">
    <name type="scientific">Actinidia rufa</name>
    <dbReference type="NCBI Taxonomy" id="165716"/>
    <lineage>
        <taxon>Eukaryota</taxon>
        <taxon>Viridiplantae</taxon>
        <taxon>Streptophyta</taxon>
        <taxon>Embryophyta</taxon>
        <taxon>Tracheophyta</taxon>
        <taxon>Spermatophyta</taxon>
        <taxon>Magnoliopsida</taxon>
        <taxon>eudicotyledons</taxon>
        <taxon>Gunneridae</taxon>
        <taxon>Pentapetalae</taxon>
        <taxon>asterids</taxon>
        <taxon>Ericales</taxon>
        <taxon>Actinidiaceae</taxon>
        <taxon>Actinidia</taxon>
    </lineage>
</organism>
<reference evidence="2 3" key="1">
    <citation type="submission" date="2019-07" db="EMBL/GenBank/DDBJ databases">
        <title>De Novo Assembly of kiwifruit Actinidia rufa.</title>
        <authorList>
            <person name="Sugita-Konishi S."/>
            <person name="Sato K."/>
            <person name="Mori E."/>
            <person name="Abe Y."/>
            <person name="Kisaki G."/>
            <person name="Hamano K."/>
            <person name="Suezawa K."/>
            <person name="Otani M."/>
            <person name="Fukuda T."/>
            <person name="Manabe T."/>
            <person name="Gomi K."/>
            <person name="Tabuchi M."/>
            <person name="Akimitsu K."/>
            <person name="Kataoka I."/>
        </authorList>
    </citation>
    <scope>NUCLEOTIDE SEQUENCE [LARGE SCALE GENOMIC DNA]</scope>
    <source>
        <strain evidence="3">cv. Fuchu</strain>
    </source>
</reference>
<dbReference type="PANTHER" id="PTHR11106">
    <property type="entry name" value="GANGLIOSIDE INDUCED DIFFERENTIATION ASSOCIATED PROTEIN 2-RELATED"/>
    <property type="match status" value="1"/>
</dbReference>
<dbReference type="Pfam" id="PF01661">
    <property type="entry name" value="Macro"/>
    <property type="match status" value="1"/>
</dbReference>
<dbReference type="PANTHER" id="PTHR11106:SF27">
    <property type="entry name" value="MACRO DOMAIN-CONTAINING PROTEIN"/>
    <property type="match status" value="1"/>
</dbReference>
<dbReference type="InterPro" id="IPR002589">
    <property type="entry name" value="Macro_dom"/>
</dbReference>
<dbReference type="SUPFAM" id="SSF52949">
    <property type="entry name" value="Macro domain-like"/>
    <property type="match status" value="1"/>
</dbReference>
<proteinExistence type="predicted"/>
<protein>
    <submittedName>
        <fullName evidence="2">Appr-1-p processing enzyme family protein</fullName>
    </submittedName>
</protein>
<keyword evidence="3" id="KW-1185">Reference proteome</keyword>
<dbReference type="AlphaFoldDB" id="A0A7J0EDD1"/>
<evidence type="ECO:0000313" key="3">
    <source>
        <dbReference type="Proteomes" id="UP000585474"/>
    </source>
</evidence>
<dbReference type="Gene3D" id="3.40.220.10">
    <property type="entry name" value="Leucine Aminopeptidase, subunit E, domain 1"/>
    <property type="match status" value="1"/>
</dbReference>
<dbReference type="EMBL" id="BJWL01000003">
    <property type="protein sequence ID" value="GFY84471.1"/>
    <property type="molecule type" value="Genomic_DNA"/>
</dbReference>
<dbReference type="Proteomes" id="UP000585474">
    <property type="component" value="Unassembled WGS sequence"/>
</dbReference>
<name>A0A7J0EDD1_9ERIC</name>
<evidence type="ECO:0000259" key="1">
    <source>
        <dbReference type="PROSITE" id="PS51154"/>
    </source>
</evidence>
<dbReference type="OrthoDB" id="6133115at2759"/>